<dbReference type="OrthoDB" id="661329at2"/>
<gene>
    <name evidence="1" type="ORF">E6C50_10745</name>
</gene>
<organism evidence="1 2">
    <name type="scientific">Flavobacterium supellecticarium</name>
    <dbReference type="NCBI Taxonomy" id="2565924"/>
    <lineage>
        <taxon>Bacteria</taxon>
        <taxon>Pseudomonadati</taxon>
        <taxon>Bacteroidota</taxon>
        <taxon>Flavobacteriia</taxon>
        <taxon>Flavobacteriales</taxon>
        <taxon>Flavobacteriaceae</taxon>
        <taxon>Flavobacterium</taxon>
    </lineage>
</organism>
<protein>
    <submittedName>
        <fullName evidence="1">DUF2490 domain-containing protein</fullName>
    </submittedName>
</protein>
<dbReference type="RefSeq" id="WP_136403234.1">
    <property type="nucleotide sequence ID" value="NZ_SSNZ01000004.1"/>
</dbReference>
<keyword evidence="2" id="KW-1185">Reference proteome</keyword>
<proteinExistence type="predicted"/>
<dbReference type="InterPro" id="IPR019619">
    <property type="entry name" value="DUF2490"/>
</dbReference>
<accession>A0A4S3ZVH7</accession>
<dbReference type="Proteomes" id="UP000307507">
    <property type="component" value="Unassembled WGS sequence"/>
</dbReference>
<evidence type="ECO:0000313" key="1">
    <source>
        <dbReference type="EMBL" id="THF49825.1"/>
    </source>
</evidence>
<reference evidence="1 2" key="1">
    <citation type="submission" date="2019-04" db="EMBL/GenBank/DDBJ databases">
        <title>Flavobacterium sp. nov. isolated from construction timber.</title>
        <authorList>
            <person name="Lin S.-Y."/>
            <person name="Chang C.-T."/>
            <person name="Young C.-C."/>
        </authorList>
    </citation>
    <scope>NUCLEOTIDE SEQUENCE [LARGE SCALE GENOMIC DNA]</scope>
    <source>
        <strain evidence="1 2">CC-CTC003</strain>
    </source>
</reference>
<comment type="caution">
    <text evidence="1">The sequence shown here is derived from an EMBL/GenBank/DDBJ whole genome shotgun (WGS) entry which is preliminary data.</text>
</comment>
<dbReference type="EMBL" id="SSNZ01000004">
    <property type="protein sequence ID" value="THF49825.1"/>
    <property type="molecule type" value="Genomic_DNA"/>
</dbReference>
<name>A0A4S3ZVH7_9FLAO</name>
<sequence length="268" mass="31353">MRIQTTITKTLFLFFAFNMGSLHTIQAQLSPPGLGKTKRAFWSAVGIKRKLDSVGKKETMTYFGLGRKSDPDHSRLLENQAILVFNHEVYRNFAPNQQYSYAVSYRRQDNYETKAPYRFEGIEQEFRVYGRYAYTLRLGDQWKWKNTARQEFRKFYTADFSKADENFQFRTRLKTQLTYTLPTKTKQALALSAEGLFAVSRYNGGDKKWSKLAYKEARLGVYYLLQIPRTPLSMDIGYVNNLIKGYHAAKSGVHYLAVDLIWTIPYRR</sequence>
<evidence type="ECO:0000313" key="2">
    <source>
        <dbReference type="Proteomes" id="UP000307507"/>
    </source>
</evidence>
<dbReference type="Pfam" id="PF10677">
    <property type="entry name" value="DUF2490"/>
    <property type="match status" value="1"/>
</dbReference>
<dbReference type="AlphaFoldDB" id="A0A4S3ZVH7"/>